<dbReference type="RefSeq" id="WP_130598360.1">
    <property type="nucleotide sequence ID" value="NZ_CP034759.1"/>
</dbReference>
<proteinExistence type="predicted"/>
<dbReference type="Proteomes" id="UP000290244">
    <property type="component" value="Chromosome"/>
</dbReference>
<name>A0A4P6P4P4_9GAMM</name>
<reference evidence="1 2" key="1">
    <citation type="submission" date="2018-12" db="EMBL/GenBank/DDBJ databases">
        <title>Complete genome of Litorilituus sediminis.</title>
        <authorList>
            <person name="Liu A."/>
            <person name="Rong J."/>
        </authorList>
    </citation>
    <scope>NUCLEOTIDE SEQUENCE [LARGE SCALE GENOMIC DNA]</scope>
    <source>
        <strain evidence="1 2">JCM 17549</strain>
    </source>
</reference>
<evidence type="ECO:0000313" key="2">
    <source>
        <dbReference type="Proteomes" id="UP000290244"/>
    </source>
</evidence>
<accession>A0A4P6P4P4</accession>
<evidence type="ECO:0000313" key="1">
    <source>
        <dbReference type="EMBL" id="QBG34292.1"/>
    </source>
</evidence>
<gene>
    <name evidence="1" type="ORF">EMK97_00315</name>
</gene>
<dbReference type="KEGG" id="lsd:EMK97_00315"/>
<keyword evidence="2" id="KW-1185">Reference proteome</keyword>
<dbReference type="OrthoDB" id="6228483at2"/>
<protein>
    <submittedName>
        <fullName evidence="1">Uncharacterized protein</fullName>
    </submittedName>
</protein>
<sequence length="61" mass="6662">MQLNTPKAIREIKHSARNTILINGKKQCKLQAMTFALNYHSVDVTDTPNGLQVKGVTPIGG</sequence>
<dbReference type="EMBL" id="CP034759">
    <property type="protein sequence ID" value="QBG34292.1"/>
    <property type="molecule type" value="Genomic_DNA"/>
</dbReference>
<dbReference type="AlphaFoldDB" id="A0A4P6P4P4"/>
<organism evidence="1 2">
    <name type="scientific">Litorilituus sediminis</name>
    <dbReference type="NCBI Taxonomy" id="718192"/>
    <lineage>
        <taxon>Bacteria</taxon>
        <taxon>Pseudomonadati</taxon>
        <taxon>Pseudomonadota</taxon>
        <taxon>Gammaproteobacteria</taxon>
        <taxon>Alteromonadales</taxon>
        <taxon>Colwelliaceae</taxon>
        <taxon>Litorilituus</taxon>
    </lineage>
</organism>